<evidence type="ECO:0000256" key="5">
    <source>
        <dbReference type="ARBA" id="ARBA00022764"/>
    </source>
</evidence>
<feature type="chain" id="PRO_5045778951" evidence="6">
    <location>
        <begin position="25"/>
        <end position="508"/>
    </location>
</feature>
<reference evidence="8" key="1">
    <citation type="journal article" date="2022" name="Toxins">
        <title>Genomic Analysis of Sphingopyxis sp. USTB-05 for Biodegrading Cyanobacterial Hepatotoxins.</title>
        <authorList>
            <person name="Liu C."/>
            <person name="Xu Q."/>
            <person name="Zhao Z."/>
            <person name="Zhang H."/>
            <person name="Liu X."/>
            <person name="Yin C."/>
            <person name="Liu Y."/>
            <person name="Yan H."/>
        </authorList>
    </citation>
    <scope>NUCLEOTIDE SEQUENCE</scope>
    <source>
        <strain evidence="8">NBD5</strain>
    </source>
</reference>
<feature type="domain" description="Glucan biosynthesis periplasmic MdoG C-terminal" evidence="7">
    <location>
        <begin position="33"/>
        <end position="504"/>
    </location>
</feature>
<dbReference type="SUPFAM" id="SSF74650">
    <property type="entry name" value="Galactose mutarotase-like"/>
    <property type="match status" value="1"/>
</dbReference>
<sequence length="508" mass="54459">MTTTRRALIAAMSAIAALPAGRLAAATAPGQPFSWDWLKAEAARLAARPFTARPDAPAAIAAVDYDALNAISYKAGATQLAGAGFGGVRFFPINKMQPKPVAIFLVENNIAHPFDYRPALFDMPASSPLAKLGDRAGFSGFRAMNPNGQSDWLAFAGASYFRSAGALDQYGLSARGIAIGTGGPEAEEFPDFTRFWIGRGEDGALLVDALLEGPSVTGAYRFVNRHGAGGVVQEVEAALFVRKDIKRLGLAPLTSMFWYDQSERAKASDWRPEIHDSDGLLMWNGAGEQIFRALNNPPHPITNSFADKGPKGFGLVQRDRQFDHYQDDGVFYEKRPTAWVEPVGDWGAGAVTLVELPTDSETNDNIVAFWTPAEAARAGKRYDLRYRLRWIAGEPIPGGLARVVDSWRGAGGRPGHAQIKGVTKLVVDFAGASLAGLGRDSGVAPDLQIGHASAAGAVAYPVVGTRDRWRFMADITPAGGSDPIDVRVVLRRQGKPLTEVCLIQMIPG</sequence>
<dbReference type="InterPro" id="IPR011013">
    <property type="entry name" value="Gal_mutarotase_sf_dom"/>
</dbReference>
<evidence type="ECO:0000313" key="9">
    <source>
        <dbReference type="Proteomes" id="UP001056937"/>
    </source>
</evidence>
<comment type="subcellular location">
    <subcellularLocation>
        <location evidence="1">Periplasm</location>
    </subcellularLocation>
</comment>
<evidence type="ECO:0000256" key="6">
    <source>
        <dbReference type="SAM" id="SignalP"/>
    </source>
</evidence>
<dbReference type="PROSITE" id="PS51318">
    <property type="entry name" value="TAT"/>
    <property type="match status" value="1"/>
</dbReference>
<dbReference type="InterPro" id="IPR014438">
    <property type="entry name" value="Glucan_biosyn_MdoG/MdoD"/>
</dbReference>
<evidence type="ECO:0000256" key="3">
    <source>
        <dbReference type="ARBA" id="ARBA00009284"/>
    </source>
</evidence>
<name>A0ABY4X505_9SPHN</name>
<keyword evidence="9" id="KW-1185">Reference proteome</keyword>
<dbReference type="InterPro" id="IPR006311">
    <property type="entry name" value="TAT_signal"/>
</dbReference>
<keyword evidence="4 6" id="KW-0732">Signal</keyword>
<dbReference type="PANTHER" id="PTHR30504:SF3">
    <property type="entry name" value="GLUCANS BIOSYNTHESIS PROTEIN D"/>
    <property type="match status" value="1"/>
</dbReference>
<dbReference type="Gene3D" id="2.70.98.10">
    <property type="match status" value="1"/>
</dbReference>
<proteinExistence type="inferred from homology"/>
<gene>
    <name evidence="8" type="ORF">LHA26_11645</name>
</gene>
<organism evidence="8 9">
    <name type="scientific">Sphingomonas morindae</name>
    <dbReference type="NCBI Taxonomy" id="1541170"/>
    <lineage>
        <taxon>Bacteria</taxon>
        <taxon>Pseudomonadati</taxon>
        <taxon>Pseudomonadota</taxon>
        <taxon>Alphaproteobacteria</taxon>
        <taxon>Sphingomonadales</taxon>
        <taxon>Sphingomonadaceae</taxon>
        <taxon>Sphingomonas</taxon>
    </lineage>
</organism>
<comment type="similarity">
    <text evidence="3">Belongs to the OpgD/OpgG family.</text>
</comment>
<dbReference type="InterPro" id="IPR007444">
    <property type="entry name" value="Glucan_biosyn_MdoG_C"/>
</dbReference>
<dbReference type="PANTHER" id="PTHR30504">
    <property type="entry name" value="GLUCANS BIOSYNTHESIS PROTEIN"/>
    <property type="match status" value="1"/>
</dbReference>
<dbReference type="InterPro" id="IPR014718">
    <property type="entry name" value="GH-type_carb-bd"/>
</dbReference>
<dbReference type="SUPFAM" id="SSF81296">
    <property type="entry name" value="E set domains"/>
    <property type="match status" value="1"/>
</dbReference>
<dbReference type="RefSeq" id="WP_252165774.1">
    <property type="nucleotide sequence ID" value="NZ_CP084930.1"/>
</dbReference>
<feature type="signal peptide" evidence="6">
    <location>
        <begin position="1"/>
        <end position="24"/>
    </location>
</feature>
<accession>A0ABY4X505</accession>
<protein>
    <submittedName>
        <fullName evidence="8">Glucan biosynthesis protein</fullName>
    </submittedName>
</protein>
<evidence type="ECO:0000256" key="2">
    <source>
        <dbReference type="ARBA" id="ARBA00005001"/>
    </source>
</evidence>
<dbReference type="InterPro" id="IPR013783">
    <property type="entry name" value="Ig-like_fold"/>
</dbReference>
<keyword evidence="5" id="KW-0574">Periplasm</keyword>
<evidence type="ECO:0000259" key="7">
    <source>
        <dbReference type="Pfam" id="PF04349"/>
    </source>
</evidence>
<dbReference type="PIRSF" id="PIRSF006281">
    <property type="entry name" value="MdoG"/>
    <property type="match status" value="1"/>
</dbReference>
<dbReference type="Proteomes" id="UP001056937">
    <property type="component" value="Chromosome 1"/>
</dbReference>
<dbReference type="Gene3D" id="2.60.40.10">
    <property type="entry name" value="Immunoglobulins"/>
    <property type="match status" value="1"/>
</dbReference>
<dbReference type="Pfam" id="PF04349">
    <property type="entry name" value="MdoG"/>
    <property type="match status" value="1"/>
</dbReference>
<dbReference type="EMBL" id="CP084930">
    <property type="protein sequence ID" value="USI71965.1"/>
    <property type="molecule type" value="Genomic_DNA"/>
</dbReference>
<dbReference type="InterPro" id="IPR014756">
    <property type="entry name" value="Ig_E-set"/>
</dbReference>
<evidence type="ECO:0000256" key="4">
    <source>
        <dbReference type="ARBA" id="ARBA00022729"/>
    </source>
</evidence>
<evidence type="ECO:0000313" key="8">
    <source>
        <dbReference type="EMBL" id="USI71965.1"/>
    </source>
</evidence>
<comment type="pathway">
    <text evidence="2">Glycan metabolism; osmoregulated periplasmic glucan (OPG) biosynthesis.</text>
</comment>
<evidence type="ECO:0000256" key="1">
    <source>
        <dbReference type="ARBA" id="ARBA00004418"/>
    </source>
</evidence>